<sequence>MGFCQDIPIQLLEEEVIIQNDSSFVRNISVHFKKNSEDFVYPIFYDRELEEVENLRVEIKKGKKYKAFKHQAIASKDIDTEYITSKRIKSIAVPAEENAKVSYSIHCKELMYFTDLRLFSFHDVDSIKYKITVPKSLHMARNLIYQDSIKFLQVDSVLLDTAIQWKIKAVPIKIKADPLALFGIYRNLKVPLFRTIITPTEYIGNETAYMNHWYLNKLEKRIGLDSLALRKIDLLTEGMTDSLQIIKSLYKYVRSNFKYVAIEIGMGAFIPSHVNEVYRHKYGDCKDLSNFLSEALRHKGIRSDIALAATFNHISNCDFPSLVSANHVICVAYCNGKKIILDPTDPIHIMEQPVQSLQNRSILIINKDGGEFLSVEGFSPRQNLIDYQIKLQVNSDQNAIEGDFHVSYNGLSGNYLKYSLYDQNKDKRNKICTKYYESVFNQENIGELKLSDSQDPLQAQGKISVKGKLFKDKHNSLLFLDFLPRLVESVERKMLLEGTYLGHTCHKRVKIQIQLPDEYKEFEPIKHEITKENVSLHMRIEKHENGLLECNYDFVLNHIFIDKHNKEAINHILKSFKEITNEPIILQKKG</sequence>
<protein>
    <submittedName>
        <fullName evidence="2">Transglutaminase domain-containing protein</fullName>
    </submittedName>
</protein>
<accession>A0ABX1WR10</accession>
<dbReference type="EMBL" id="RZNH01000002">
    <property type="protein sequence ID" value="NOU58528.1"/>
    <property type="molecule type" value="Genomic_DNA"/>
</dbReference>
<comment type="caution">
    <text evidence="2">The sequence shown here is derived from an EMBL/GenBank/DDBJ whole genome shotgun (WGS) entry which is preliminary data.</text>
</comment>
<dbReference type="Pfam" id="PF01841">
    <property type="entry name" value="Transglut_core"/>
    <property type="match status" value="1"/>
</dbReference>
<dbReference type="Gene3D" id="3.10.620.30">
    <property type="match status" value="1"/>
</dbReference>
<organism evidence="2 3">
    <name type="scientific">Marinifilum caeruleilacunae</name>
    <dbReference type="NCBI Taxonomy" id="2499076"/>
    <lineage>
        <taxon>Bacteria</taxon>
        <taxon>Pseudomonadati</taxon>
        <taxon>Bacteroidota</taxon>
        <taxon>Bacteroidia</taxon>
        <taxon>Marinilabiliales</taxon>
        <taxon>Marinifilaceae</taxon>
    </lineage>
</organism>
<gene>
    <name evidence="2" type="ORF">ELS83_01770</name>
</gene>
<proteinExistence type="predicted"/>
<keyword evidence="3" id="KW-1185">Reference proteome</keyword>
<dbReference type="RefSeq" id="WP_171593797.1">
    <property type="nucleotide sequence ID" value="NZ_RZNH01000002.1"/>
</dbReference>
<evidence type="ECO:0000313" key="3">
    <source>
        <dbReference type="Proteomes" id="UP000732105"/>
    </source>
</evidence>
<feature type="domain" description="Transglutaminase-like" evidence="1">
    <location>
        <begin position="235"/>
        <end position="313"/>
    </location>
</feature>
<dbReference type="Proteomes" id="UP000732105">
    <property type="component" value="Unassembled WGS sequence"/>
</dbReference>
<evidence type="ECO:0000259" key="1">
    <source>
        <dbReference type="Pfam" id="PF01841"/>
    </source>
</evidence>
<evidence type="ECO:0000313" key="2">
    <source>
        <dbReference type="EMBL" id="NOU58528.1"/>
    </source>
</evidence>
<dbReference type="InterPro" id="IPR038765">
    <property type="entry name" value="Papain-like_cys_pep_sf"/>
</dbReference>
<dbReference type="SUPFAM" id="SSF54001">
    <property type="entry name" value="Cysteine proteinases"/>
    <property type="match status" value="1"/>
</dbReference>
<name>A0ABX1WR10_9BACT</name>
<dbReference type="InterPro" id="IPR002931">
    <property type="entry name" value="Transglutaminase-like"/>
</dbReference>
<reference evidence="2 3" key="1">
    <citation type="submission" date="2018-12" db="EMBL/GenBank/DDBJ databases">
        <title>Marinifilum JC070 sp. nov., a marine bacterium isolated from Yongle Blue Hole in the South China Sea.</title>
        <authorList>
            <person name="Fu T."/>
        </authorList>
    </citation>
    <scope>NUCLEOTIDE SEQUENCE [LARGE SCALE GENOMIC DNA]</scope>
    <source>
        <strain evidence="2 3">JC070</strain>
    </source>
</reference>